<protein>
    <submittedName>
        <fullName evidence="2">Uncharacterized protein</fullName>
    </submittedName>
</protein>
<evidence type="ECO:0000313" key="3">
    <source>
        <dbReference type="Proteomes" id="UP000240883"/>
    </source>
</evidence>
<keyword evidence="3" id="KW-1185">Reference proteome</keyword>
<organism evidence="2 3">
    <name type="scientific">Corynespora cassiicola Philippines</name>
    <dbReference type="NCBI Taxonomy" id="1448308"/>
    <lineage>
        <taxon>Eukaryota</taxon>
        <taxon>Fungi</taxon>
        <taxon>Dikarya</taxon>
        <taxon>Ascomycota</taxon>
        <taxon>Pezizomycotina</taxon>
        <taxon>Dothideomycetes</taxon>
        <taxon>Pleosporomycetidae</taxon>
        <taxon>Pleosporales</taxon>
        <taxon>Corynesporascaceae</taxon>
        <taxon>Corynespora</taxon>
    </lineage>
</organism>
<dbReference type="Proteomes" id="UP000240883">
    <property type="component" value="Unassembled WGS sequence"/>
</dbReference>
<feature type="compositionally biased region" description="Basic and acidic residues" evidence="1">
    <location>
        <begin position="78"/>
        <end position="92"/>
    </location>
</feature>
<sequence length="130" mass="14805">MRACVCAHQCTCFSTPALAGSPRMHTVPTYTHTYIRATFEVESSRRLSRDVGGIVRPSVVALEFWPRLRGCEAAARPDQTETETKREFEIRGGRQSSRPVPQACTMRFEGFFFLKKKNRRYRLIFVSGVG</sequence>
<accession>A0A2T2N7K0</accession>
<proteinExistence type="predicted"/>
<name>A0A2T2N7K0_CORCC</name>
<dbReference type="AlphaFoldDB" id="A0A2T2N7K0"/>
<feature type="region of interest" description="Disordered" evidence="1">
    <location>
        <begin position="75"/>
        <end position="99"/>
    </location>
</feature>
<evidence type="ECO:0000256" key="1">
    <source>
        <dbReference type="SAM" id="MobiDB-lite"/>
    </source>
</evidence>
<gene>
    <name evidence="2" type="ORF">BS50DRAFT_578413</name>
</gene>
<reference evidence="2 3" key="1">
    <citation type="journal article" date="2018" name="Front. Microbiol.">
        <title>Genome-Wide Analysis of Corynespora cassiicola Leaf Fall Disease Putative Effectors.</title>
        <authorList>
            <person name="Lopez D."/>
            <person name="Ribeiro S."/>
            <person name="Label P."/>
            <person name="Fumanal B."/>
            <person name="Venisse J.S."/>
            <person name="Kohler A."/>
            <person name="de Oliveira R.R."/>
            <person name="Labutti K."/>
            <person name="Lipzen A."/>
            <person name="Lail K."/>
            <person name="Bauer D."/>
            <person name="Ohm R.A."/>
            <person name="Barry K.W."/>
            <person name="Spatafora J."/>
            <person name="Grigoriev I.V."/>
            <person name="Martin F.M."/>
            <person name="Pujade-Renaud V."/>
        </authorList>
    </citation>
    <scope>NUCLEOTIDE SEQUENCE [LARGE SCALE GENOMIC DNA]</scope>
    <source>
        <strain evidence="2 3">Philippines</strain>
    </source>
</reference>
<dbReference type="EMBL" id="KZ678144">
    <property type="protein sequence ID" value="PSN61395.1"/>
    <property type="molecule type" value="Genomic_DNA"/>
</dbReference>
<evidence type="ECO:0000313" key="2">
    <source>
        <dbReference type="EMBL" id="PSN61395.1"/>
    </source>
</evidence>